<keyword evidence="8" id="KW-1185">Reference proteome</keyword>
<dbReference type="SMART" id="SM00355">
    <property type="entry name" value="ZnF_C2H2"/>
    <property type="match status" value="4"/>
</dbReference>
<evidence type="ECO:0000313" key="8">
    <source>
        <dbReference type="Proteomes" id="UP001479436"/>
    </source>
</evidence>
<protein>
    <recommendedName>
        <fullName evidence="6">C2H2-type domain-containing protein</fullName>
    </recommendedName>
</protein>
<feature type="domain" description="C2H2-type" evidence="6">
    <location>
        <begin position="69"/>
        <end position="98"/>
    </location>
</feature>
<keyword evidence="2" id="KW-0677">Repeat</keyword>
<proteinExistence type="predicted"/>
<evidence type="ECO:0000256" key="5">
    <source>
        <dbReference type="PROSITE-ProRule" id="PRU00042"/>
    </source>
</evidence>
<evidence type="ECO:0000259" key="6">
    <source>
        <dbReference type="PROSITE" id="PS50157"/>
    </source>
</evidence>
<evidence type="ECO:0000256" key="3">
    <source>
        <dbReference type="ARBA" id="ARBA00022771"/>
    </source>
</evidence>
<accession>A0ABR2WPW2</accession>
<dbReference type="PROSITE" id="PS50157">
    <property type="entry name" value="ZINC_FINGER_C2H2_2"/>
    <property type="match status" value="4"/>
</dbReference>
<dbReference type="PANTHER" id="PTHR14196:SF12">
    <property type="entry name" value="ZINC FINGER PROTEIN 208-LIKE"/>
    <property type="match status" value="1"/>
</dbReference>
<dbReference type="Gene3D" id="3.30.160.60">
    <property type="entry name" value="Classic Zinc Finger"/>
    <property type="match status" value="4"/>
</dbReference>
<dbReference type="PANTHER" id="PTHR14196">
    <property type="entry name" value="ODD-SKIPPED - RELATED"/>
    <property type="match status" value="1"/>
</dbReference>
<keyword evidence="4" id="KW-0862">Zinc</keyword>
<dbReference type="InterPro" id="IPR050717">
    <property type="entry name" value="C2H2-ZF_Transcription_Reg"/>
</dbReference>
<reference evidence="7 8" key="1">
    <citation type="submission" date="2023-04" db="EMBL/GenBank/DDBJ databases">
        <title>Genome of Basidiobolus ranarum AG-B5.</title>
        <authorList>
            <person name="Stajich J.E."/>
            <person name="Carter-House D."/>
            <person name="Gryganskyi A."/>
        </authorList>
    </citation>
    <scope>NUCLEOTIDE SEQUENCE [LARGE SCALE GENOMIC DNA]</scope>
    <source>
        <strain evidence="7 8">AG-B5</strain>
    </source>
</reference>
<dbReference type="InterPro" id="IPR036236">
    <property type="entry name" value="Znf_C2H2_sf"/>
</dbReference>
<dbReference type="SUPFAM" id="SSF57667">
    <property type="entry name" value="beta-beta-alpha zinc fingers"/>
    <property type="match status" value="2"/>
</dbReference>
<evidence type="ECO:0000256" key="4">
    <source>
        <dbReference type="ARBA" id="ARBA00022833"/>
    </source>
</evidence>
<evidence type="ECO:0000313" key="7">
    <source>
        <dbReference type="EMBL" id="KAK9763560.1"/>
    </source>
</evidence>
<keyword evidence="3 5" id="KW-0863">Zinc-finger</keyword>
<comment type="caution">
    <text evidence="7">The sequence shown here is derived from an EMBL/GenBank/DDBJ whole genome shotgun (WGS) entry which is preliminary data.</text>
</comment>
<gene>
    <name evidence="7" type="ORF">K7432_009636</name>
</gene>
<dbReference type="PROSITE" id="PS00028">
    <property type="entry name" value="ZINC_FINGER_C2H2_1"/>
    <property type="match status" value="4"/>
</dbReference>
<feature type="domain" description="C2H2-type" evidence="6">
    <location>
        <begin position="99"/>
        <end position="128"/>
    </location>
</feature>
<dbReference type="InterPro" id="IPR013087">
    <property type="entry name" value="Znf_C2H2_type"/>
</dbReference>
<dbReference type="EMBL" id="JASJQH010000608">
    <property type="protein sequence ID" value="KAK9763560.1"/>
    <property type="molecule type" value="Genomic_DNA"/>
</dbReference>
<keyword evidence="1" id="KW-0479">Metal-binding</keyword>
<evidence type="ECO:0000256" key="2">
    <source>
        <dbReference type="ARBA" id="ARBA00022737"/>
    </source>
</evidence>
<feature type="domain" description="C2H2-type" evidence="6">
    <location>
        <begin position="129"/>
        <end position="160"/>
    </location>
</feature>
<name>A0ABR2WPW2_9FUNG</name>
<evidence type="ECO:0000256" key="1">
    <source>
        <dbReference type="ARBA" id="ARBA00022723"/>
    </source>
</evidence>
<feature type="domain" description="C2H2-type" evidence="6">
    <location>
        <begin position="39"/>
        <end position="68"/>
    </location>
</feature>
<sequence>MDFFTILNPTNVLIENSAVSPVNHFTEPTPDVPTNKNTLVCYLNNCGKIFTRKSDLSRHQRIHTGERPYCCDWKGCGKGFIQRSALTVHYRTHTGEKPHICDYTNCSRSFSDSSSLARHKRSHSGKKPYVCNHPGCEKRFTRKTTLRRHQIVNDHCDESFFSISDNSEMTKLPSFPLSPSSCDSNISPPITPENSQFLCNRISL</sequence>
<dbReference type="Proteomes" id="UP001479436">
    <property type="component" value="Unassembled WGS sequence"/>
</dbReference>
<dbReference type="Pfam" id="PF00096">
    <property type="entry name" value="zf-C2H2"/>
    <property type="match status" value="4"/>
</dbReference>
<organism evidence="7 8">
    <name type="scientific">Basidiobolus ranarum</name>
    <dbReference type="NCBI Taxonomy" id="34480"/>
    <lineage>
        <taxon>Eukaryota</taxon>
        <taxon>Fungi</taxon>
        <taxon>Fungi incertae sedis</taxon>
        <taxon>Zoopagomycota</taxon>
        <taxon>Entomophthoromycotina</taxon>
        <taxon>Basidiobolomycetes</taxon>
        <taxon>Basidiobolales</taxon>
        <taxon>Basidiobolaceae</taxon>
        <taxon>Basidiobolus</taxon>
    </lineage>
</organism>